<sequence>MRLVSIANCYPGMEIAKPIFTDAGTVLLGIGVALTERMIDGLKGRNVPHLYIKDKATDDLEIIDDITAELRIEAAHAIQDTFAQLQSGNNKVLRAVNPLNADKLQKVFKDLIYELRTNQRVLSLLTNVFVHDNYIFSHSINVAIYTLAMAVKAGYNEKQLNEIAIGGVFHDIGKWRIPLDVLNKKGRLSPEEFDLIKNHPADGFELLRNQPGISLLSAHCAYQHHEKLDGSGYPRGLIGDEIHPYAKMMAVADVYDALTSSRSYRKAMLPHEAMEVLFAETNTHFDAGIIQTFRQSVASYPIGVTVRLNSGETAVVAQYLFHSPSRPIVRVIKDPYGQRLTKPYDLDLSKNLTVMITECDAIM</sequence>
<dbReference type="CDD" id="cd00077">
    <property type="entry name" value="HDc"/>
    <property type="match status" value="1"/>
</dbReference>
<feature type="domain" description="HD-GYP" evidence="1">
    <location>
        <begin position="113"/>
        <end position="309"/>
    </location>
</feature>
<protein>
    <submittedName>
        <fullName evidence="2">HD-GYP domain-containing protein</fullName>
        <ecNumber evidence="2">3.1.4.-</ecNumber>
    </submittedName>
</protein>
<keyword evidence="2" id="KW-0378">Hydrolase</keyword>
<dbReference type="SUPFAM" id="SSF109604">
    <property type="entry name" value="HD-domain/PDEase-like"/>
    <property type="match status" value="1"/>
</dbReference>
<dbReference type="EMBL" id="JBHSMH010000097">
    <property type="protein sequence ID" value="MFC5471298.1"/>
    <property type="molecule type" value="Genomic_DNA"/>
</dbReference>
<organism evidence="2 3">
    <name type="scientific">Cohnella suwonensis</name>
    <dbReference type="NCBI Taxonomy" id="696072"/>
    <lineage>
        <taxon>Bacteria</taxon>
        <taxon>Bacillati</taxon>
        <taxon>Bacillota</taxon>
        <taxon>Bacilli</taxon>
        <taxon>Bacillales</taxon>
        <taxon>Paenibacillaceae</taxon>
        <taxon>Cohnella</taxon>
    </lineage>
</organism>
<dbReference type="Pfam" id="PF13487">
    <property type="entry name" value="HD_5"/>
    <property type="match status" value="1"/>
</dbReference>
<dbReference type="PANTHER" id="PTHR43155">
    <property type="entry name" value="CYCLIC DI-GMP PHOSPHODIESTERASE PA4108-RELATED"/>
    <property type="match status" value="1"/>
</dbReference>
<dbReference type="Proteomes" id="UP001596105">
    <property type="component" value="Unassembled WGS sequence"/>
</dbReference>
<dbReference type="EC" id="3.1.4.-" evidence="2"/>
<evidence type="ECO:0000313" key="2">
    <source>
        <dbReference type="EMBL" id="MFC5471298.1"/>
    </source>
</evidence>
<evidence type="ECO:0000259" key="1">
    <source>
        <dbReference type="PROSITE" id="PS51832"/>
    </source>
</evidence>
<evidence type="ECO:0000313" key="3">
    <source>
        <dbReference type="Proteomes" id="UP001596105"/>
    </source>
</evidence>
<accession>A0ABW0LZJ8</accession>
<comment type="caution">
    <text evidence="2">The sequence shown here is derived from an EMBL/GenBank/DDBJ whole genome shotgun (WGS) entry which is preliminary data.</text>
</comment>
<dbReference type="Gene3D" id="1.10.3210.10">
    <property type="entry name" value="Hypothetical protein af1432"/>
    <property type="match status" value="1"/>
</dbReference>
<keyword evidence="3" id="KW-1185">Reference proteome</keyword>
<name>A0ABW0LZJ8_9BACL</name>
<dbReference type="PROSITE" id="PS51832">
    <property type="entry name" value="HD_GYP"/>
    <property type="match status" value="1"/>
</dbReference>
<gene>
    <name evidence="2" type="ORF">ACFPPD_21660</name>
</gene>
<dbReference type="RefSeq" id="WP_209750466.1">
    <property type="nucleotide sequence ID" value="NZ_JBHSMH010000097.1"/>
</dbReference>
<dbReference type="GO" id="GO:0016787">
    <property type="term" value="F:hydrolase activity"/>
    <property type="evidence" value="ECO:0007669"/>
    <property type="project" value="UniProtKB-KW"/>
</dbReference>
<dbReference type="InterPro" id="IPR003607">
    <property type="entry name" value="HD/PDEase_dom"/>
</dbReference>
<dbReference type="PANTHER" id="PTHR43155:SF2">
    <property type="entry name" value="CYCLIC DI-GMP PHOSPHODIESTERASE PA4108"/>
    <property type="match status" value="1"/>
</dbReference>
<reference evidence="3" key="1">
    <citation type="journal article" date="2019" name="Int. J. Syst. Evol. Microbiol.">
        <title>The Global Catalogue of Microorganisms (GCM) 10K type strain sequencing project: providing services to taxonomists for standard genome sequencing and annotation.</title>
        <authorList>
            <consortium name="The Broad Institute Genomics Platform"/>
            <consortium name="The Broad Institute Genome Sequencing Center for Infectious Disease"/>
            <person name="Wu L."/>
            <person name="Ma J."/>
        </authorList>
    </citation>
    <scope>NUCLEOTIDE SEQUENCE [LARGE SCALE GENOMIC DNA]</scope>
    <source>
        <strain evidence="3">CCUG 57113</strain>
    </source>
</reference>
<dbReference type="SMART" id="SM00471">
    <property type="entry name" value="HDc"/>
    <property type="match status" value="1"/>
</dbReference>
<dbReference type="InterPro" id="IPR037522">
    <property type="entry name" value="HD_GYP_dom"/>
</dbReference>
<proteinExistence type="predicted"/>